<protein>
    <submittedName>
        <fullName evidence="1">N-acetyltransferase</fullName>
    </submittedName>
</protein>
<name>A0A917W2C5_9ACTN</name>
<dbReference type="CDD" id="cd04301">
    <property type="entry name" value="NAT_SF"/>
    <property type="match status" value="1"/>
</dbReference>
<reference evidence="1" key="1">
    <citation type="journal article" date="2014" name="Int. J. Syst. Evol. Microbiol.">
        <title>Complete genome sequence of Corynebacterium casei LMG S-19264T (=DSM 44701T), isolated from a smear-ripened cheese.</title>
        <authorList>
            <consortium name="US DOE Joint Genome Institute (JGI-PGF)"/>
            <person name="Walter F."/>
            <person name="Albersmeier A."/>
            <person name="Kalinowski J."/>
            <person name="Ruckert C."/>
        </authorList>
    </citation>
    <scope>NUCLEOTIDE SEQUENCE</scope>
    <source>
        <strain evidence="1">CGMCC 4.7306</strain>
    </source>
</reference>
<evidence type="ECO:0000313" key="1">
    <source>
        <dbReference type="EMBL" id="GGL53415.1"/>
    </source>
</evidence>
<evidence type="ECO:0000313" key="2">
    <source>
        <dbReference type="Proteomes" id="UP000613840"/>
    </source>
</evidence>
<accession>A0A917W2C5</accession>
<sequence>MVAAGMIWTSRVHGDRYWIDLVVDPSRRREGIGTALFAHLSGLRKDDLAFMTRGYVDEERLAFADALGATTVQVVPPALIDVVGRFALRPYDAVVPGREVPWSRLLEANAATYEWIHASWSPVAEGFAEALNEGLEDDLDLDATSVAVDASGRIRAVAMAYNDVEPPVITAETVVRDEPEGERLVEACVRRALDVFAGRGVAEVEFDGHVSDPHFLPVWARLNPRGRWFRLVEIPPHQ</sequence>
<dbReference type="AlphaFoldDB" id="A0A917W2C5"/>
<keyword evidence="2" id="KW-1185">Reference proteome</keyword>
<dbReference type="EMBL" id="BMMZ01000002">
    <property type="protein sequence ID" value="GGL53415.1"/>
    <property type="molecule type" value="Genomic_DNA"/>
</dbReference>
<dbReference type="Proteomes" id="UP000613840">
    <property type="component" value="Unassembled WGS sequence"/>
</dbReference>
<dbReference type="SUPFAM" id="SSF55729">
    <property type="entry name" value="Acyl-CoA N-acyltransferases (Nat)"/>
    <property type="match status" value="1"/>
</dbReference>
<dbReference type="Gene3D" id="3.40.630.30">
    <property type="match status" value="1"/>
</dbReference>
<reference evidence="1" key="2">
    <citation type="submission" date="2020-09" db="EMBL/GenBank/DDBJ databases">
        <authorList>
            <person name="Sun Q."/>
            <person name="Zhou Y."/>
        </authorList>
    </citation>
    <scope>NUCLEOTIDE SEQUENCE</scope>
    <source>
        <strain evidence="1">CGMCC 4.7306</strain>
    </source>
</reference>
<proteinExistence type="predicted"/>
<organism evidence="1 2">
    <name type="scientific">Microlunatus endophyticus</name>
    <dbReference type="NCBI Taxonomy" id="1716077"/>
    <lineage>
        <taxon>Bacteria</taxon>
        <taxon>Bacillati</taxon>
        <taxon>Actinomycetota</taxon>
        <taxon>Actinomycetes</taxon>
        <taxon>Propionibacteriales</taxon>
        <taxon>Propionibacteriaceae</taxon>
        <taxon>Microlunatus</taxon>
    </lineage>
</organism>
<dbReference type="InterPro" id="IPR016181">
    <property type="entry name" value="Acyl_CoA_acyltransferase"/>
</dbReference>
<gene>
    <name evidence="1" type="ORF">GCM10011575_09790</name>
</gene>
<comment type="caution">
    <text evidence="1">The sequence shown here is derived from an EMBL/GenBank/DDBJ whole genome shotgun (WGS) entry which is preliminary data.</text>
</comment>